<proteinExistence type="predicted"/>
<gene>
    <name evidence="2" type="primary">carD</name>
    <name evidence="2" type="ORF">SCFA_750036</name>
</gene>
<dbReference type="Gene3D" id="2.40.10.170">
    <property type="match status" value="1"/>
</dbReference>
<dbReference type="SMART" id="SM01058">
    <property type="entry name" value="CarD_TRCF"/>
    <property type="match status" value="1"/>
</dbReference>
<feature type="domain" description="CarD-like/TRCF RNAP-interacting" evidence="1">
    <location>
        <begin position="1"/>
        <end position="112"/>
    </location>
</feature>
<evidence type="ECO:0000259" key="1">
    <source>
        <dbReference type="SMART" id="SM01058"/>
    </source>
</evidence>
<dbReference type="PANTHER" id="PTHR38447">
    <property type="entry name" value="TRANSCRIPTION FACTOR YDEB-RELATED"/>
    <property type="match status" value="1"/>
</dbReference>
<accession>A0A485M5R3</accession>
<dbReference type="InterPro" id="IPR036101">
    <property type="entry name" value="CarD-like/TRCF_RID_sf"/>
</dbReference>
<dbReference type="SUPFAM" id="SSF141259">
    <property type="entry name" value="CarD-like"/>
    <property type="match status" value="1"/>
</dbReference>
<dbReference type="AlphaFoldDB" id="A0A485M5R3"/>
<protein>
    <submittedName>
        <fullName evidence="2">RNA polymerase-binding transcription factor CarD</fullName>
    </submittedName>
</protein>
<dbReference type="Gene3D" id="1.20.58.1290">
    <property type="entry name" value="CarD-like, C-terminal domain"/>
    <property type="match status" value="1"/>
</dbReference>
<dbReference type="PANTHER" id="PTHR38447:SF1">
    <property type="entry name" value="RNA POLYMERASE-BINDING TRANSCRIPTION FACTOR CARD"/>
    <property type="match status" value="1"/>
</dbReference>
<dbReference type="InterPro" id="IPR003711">
    <property type="entry name" value="CarD-like/TRCF_RID"/>
</dbReference>
<dbReference type="InterPro" id="IPR048792">
    <property type="entry name" value="CarD_C"/>
</dbReference>
<dbReference type="GO" id="GO:0009303">
    <property type="term" value="P:rRNA transcription"/>
    <property type="evidence" value="ECO:0007669"/>
    <property type="project" value="TreeGrafter"/>
</dbReference>
<name>A0A485M5R3_9ZZZZ</name>
<dbReference type="InterPro" id="IPR052531">
    <property type="entry name" value="CarD-like_regulator"/>
</dbReference>
<evidence type="ECO:0000313" key="2">
    <source>
        <dbReference type="EMBL" id="VFU17967.1"/>
    </source>
</evidence>
<reference evidence="2" key="1">
    <citation type="submission" date="2019-03" db="EMBL/GenBank/DDBJ databases">
        <authorList>
            <person name="Hao L."/>
        </authorList>
    </citation>
    <scope>NUCLEOTIDE SEQUENCE</scope>
</reference>
<dbReference type="Pfam" id="PF02559">
    <property type="entry name" value="CarD_TRCF_RID"/>
    <property type="match status" value="1"/>
</dbReference>
<sequence length="167" mass="18984">MFKVGDTVVYPAHGVSEVEAIETREISGNKISFFILKVLDTQMTVMVPVTNVKNVGIRELIDKKGIEKVLDILKERSVTVDNQTWNRRYREYMEKIKSGSAFEIAEVLRDLNILKRGKELSFGERKMYDTAKNLLVNEIAISKSLDKADAEKMLLEAMGKLEPQTTT</sequence>
<organism evidence="2">
    <name type="scientific">anaerobic digester metagenome</name>
    <dbReference type="NCBI Taxonomy" id="1263854"/>
    <lineage>
        <taxon>unclassified sequences</taxon>
        <taxon>metagenomes</taxon>
        <taxon>ecological metagenomes</taxon>
    </lineage>
</organism>
<dbReference type="InterPro" id="IPR042215">
    <property type="entry name" value="CarD-like_C"/>
</dbReference>
<dbReference type="EMBL" id="CAADRM010000142">
    <property type="protein sequence ID" value="VFU17967.1"/>
    <property type="molecule type" value="Genomic_DNA"/>
</dbReference>
<dbReference type="Pfam" id="PF21095">
    <property type="entry name" value="CarD_C"/>
    <property type="match status" value="1"/>
</dbReference>